<dbReference type="Gene3D" id="3.90.320.10">
    <property type="match status" value="1"/>
</dbReference>
<dbReference type="InterPro" id="IPR013343">
    <property type="entry name" value="CRISPR-assoc_prot_Cas4"/>
</dbReference>
<dbReference type="Pfam" id="PF01930">
    <property type="entry name" value="Cas_Cas4"/>
    <property type="match status" value="1"/>
</dbReference>
<comment type="similarity">
    <text evidence="2">Belongs to the CRISPR-associated exonuclease Cas4 family.</text>
</comment>
<dbReference type="InterPro" id="IPR051827">
    <property type="entry name" value="Cas4_exonuclease"/>
</dbReference>
<reference evidence="15" key="1">
    <citation type="submission" date="2018-06" db="EMBL/GenBank/DDBJ databases">
        <authorList>
            <person name="Zhirakovskaya E."/>
        </authorList>
    </citation>
    <scope>NUCLEOTIDE SEQUENCE</scope>
</reference>
<proteinExistence type="inferred from homology"/>
<keyword evidence="5" id="KW-0540">Nuclease</keyword>
<dbReference type="AlphaFoldDB" id="A0A3B0ZJM5"/>
<evidence type="ECO:0000256" key="4">
    <source>
        <dbReference type="ARBA" id="ARBA00020049"/>
    </source>
</evidence>
<keyword evidence="10" id="KW-0411">Iron-sulfur</keyword>
<dbReference type="InterPro" id="IPR022765">
    <property type="entry name" value="Dna2/Cas4_DUF83"/>
</dbReference>
<dbReference type="GO" id="GO:0051607">
    <property type="term" value="P:defense response to virus"/>
    <property type="evidence" value="ECO:0007669"/>
    <property type="project" value="UniProtKB-KW"/>
</dbReference>
<keyword evidence="8 15" id="KW-0269">Exonuclease</keyword>
<comment type="catalytic activity">
    <reaction evidence="13">
        <text>exonucleolytic cleavage in the 5'- to 3'-direction to yield nucleoside 3'-phosphates.</text>
        <dbReference type="EC" id="3.1.12.1"/>
    </reaction>
</comment>
<organism evidence="15">
    <name type="scientific">hydrothermal vent metagenome</name>
    <dbReference type="NCBI Taxonomy" id="652676"/>
    <lineage>
        <taxon>unclassified sequences</taxon>
        <taxon>metagenomes</taxon>
        <taxon>ecological metagenomes</taxon>
    </lineage>
</organism>
<evidence type="ECO:0000256" key="12">
    <source>
        <dbReference type="ARBA" id="ARBA00023211"/>
    </source>
</evidence>
<evidence type="ECO:0000313" key="15">
    <source>
        <dbReference type="EMBL" id="VAW80906.1"/>
    </source>
</evidence>
<evidence type="ECO:0000256" key="1">
    <source>
        <dbReference type="ARBA" id="ARBA00001966"/>
    </source>
</evidence>
<dbReference type="GO" id="GO:0004527">
    <property type="term" value="F:exonuclease activity"/>
    <property type="evidence" value="ECO:0007669"/>
    <property type="project" value="UniProtKB-KW"/>
</dbReference>
<gene>
    <name evidence="15" type="ORF">MNBD_GAMMA14-737</name>
</gene>
<dbReference type="EC" id="3.1.12.1" evidence="3"/>
<dbReference type="NCBIfam" id="TIGR00372">
    <property type="entry name" value="cas4"/>
    <property type="match status" value="1"/>
</dbReference>
<evidence type="ECO:0000256" key="13">
    <source>
        <dbReference type="ARBA" id="ARBA00033996"/>
    </source>
</evidence>
<evidence type="ECO:0000256" key="3">
    <source>
        <dbReference type="ARBA" id="ARBA00012768"/>
    </source>
</evidence>
<evidence type="ECO:0000256" key="7">
    <source>
        <dbReference type="ARBA" id="ARBA00022801"/>
    </source>
</evidence>
<keyword evidence="6" id="KW-0479">Metal-binding</keyword>
<dbReference type="GO" id="GO:0051536">
    <property type="term" value="F:iron-sulfur cluster binding"/>
    <property type="evidence" value="ECO:0007669"/>
    <property type="project" value="UniProtKB-KW"/>
</dbReference>
<dbReference type="PANTHER" id="PTHR36531">
    <property type="entry name" value="CRISPR-ASSOCIATED EXONUCLEASE CAS4"/>
    <property type="match status" value="1"/>
</dbReference>
<comment type="cofactor">
    <cofactor evidence="1">
        <name>[4Fe-4S] cluster</name>
        <dbReference type="ChEBI" id="CHEBI:49883"/>
    </cofactor>
</comment>
<evidence type="ECO:0000256" key="2">
    <source>
        <dbReference type="ARBA" id="ARBA00009189"/>
    </source>
</evidence>
<evidence type="ECO:0000256" key="8">
    <source>
        <dbReference type="ARBA" id="ARBA00022839"/>
    </source>
</evidence>
<dbReference type="CDD" id="cd09637">
    <property type="entry name" value="Cas4_I-A_I-B_I-C_I-D_II-B"/>
    <property type="match status" value="1"/>
</dbReference>
<evidence type="ECO:0000256" key="10">
    <source>
        <dbReference type="ARBA" id="ARBA00023014"/>
    </source>
</evidence>
<protein>
    <recommendedName>
        <fullName evidence="4">CRISPR-associated exonuclease Cas4</fullName>
        <ecNumber evidence="3">3.1.12.1</ecNumber>
    </recommendedName>
</protein>
<accession>A0A3B0ZJM5</accession>
<evidence type="ECO:0000256" key="5">
    <source>
        <dbReference type="ARBA" id="ARBA00022722"/>
    </source>
</evidence>
<keyword evidence="7" id="KW-0378">Hydrolase</keyword>
<keyword evidence="9" id="KW-0408">Iron</keyword>
<keyword evidence="11" id="KW-0051">Antiviral defense</keyword>
<name>A0A3B0ZJM5_9ZZZZ</name>
<dbReference type="PANTHER" id="PTHR36531:SF6">
    <property type="entry name" value="DNA REPLICATION ATP-DEPENDENT HELICASE_NUCLEASE DNA2"/>
    <property type="match status" value="1"/>
</dbReference>
<keyword evidence="12" id="KW-0464">Manganese</keyword>
<evidence type="ECO:0000256" key="9">
    <source>
        <dbReference type="ARBA" id="ARBA00023004"/>
    </source>
</evidence>
<dbReference type="EMBL" id="UOFM01000374">
    <property type="protein sequence ID" value="VAW80906.1"/>
    <property type="molecule type" value="Genomic_DNA"/>
</dbReference>
<feature type="domain" description="DUF83" evidence="14">
    <location>
        <begin position="11"/>
        <end position="186"/>
    </location>
</feature>
<evidence type="ECO:0000256" key="6">
    <source>
        <dbReference type="ARBA" id="ARBA00022723"/>
    </source>
</evidence>
<dbReference type="InterPro" id="IPR011604">
    <property type="entry name" value="PDDEXK-like_dom_sf"/>
</dbReference>
<sequence length="211" mass="23916">MKSETEPLLISALQHYSYCPRQCALIHQEQIFDDNEFTMRGNRAHRRVDAGESTLEDGICVIRSLPLYSDKYHLVGKADVVEFDDYGMPFPIEYKHGSRQKKEHDEIQLAAQALCLEEMTGKPVLNGAIYHHKSRRRRDVEITSQLKEQVIEIAGEIQLMLASGKLPPPIGDRSLCRACSLREGCQPELVGATQRLRSLRSHLFSVDGEPT</sequence>
<dbReference type="GO" id="GO:0046872">
    <property type="term" value="F:metal ion binding"/>
    <property type="evidence" value="ECO:0007669"/>
    <property type="project" value="UniProtKB-KW"/>
</dbReference>
<evidence type="ECO:0000259" key="14">
    <source>
        <dbReference type="Pfam" id="PF01930"/>
    </source>
</evidence>
<evidence type="ECO:0000256" key="11">
    <source>
        <dbReference type="ARBA" id="ARBA00023118"/>
    </source>
</evidence>